<evidence type="ECO:0000256" key="3">
    <source>
        <dbReference type="ARBA" id="ARBA00022705"/>
    </source>
</evidence>
<evidence type="ECO:0000256" key="4">
    <source>
        <dbReference type="ARBA" id="ARBA00023242"/>
    </source>
</evidence>
<feature type="compositionally biased region" description="Basic residues" evidence="5">
    <location>
        <begin position="354"/>
        <end position="363"/>
    </location>
</feature>
<dbReference type="Gene3D" id="3.90.1030.20">
    <property type="entry name" value="DNA polymerase delta, p66 (Cdc27) subunit, wHTH domain"/>
    <property type="match status" value="1"/>
</dbReference>
<dbReference type="GO" id="GO:0003887">
    <property type="term" value="F:DNA-directed DNA polymerase activity"/>
    <property type="evidence" value="ECO:0007669"/>
    <property type="project" value="TreeGrafter"/>
</dbReference>
<feature type="region of interest" description="Disordered" evidence="5">
    <location>
        <begin position="173"/>
        <end position="280"/>
    </location>
</feature>
<feature type="region of interest" description="Disordered" evidence="5">
    <location>
        <begin position="464"/>
        <end position="533"/>
    </location>
</feature>
<feature type="compositionally biased region" description="Basic and acidic residues" evidence="5">
    <location>
        <begin position="236"/>
        <end position="250"/>
    </location>
</feature>
<dbReference type="AlphaFoldDB" id="A0A9P7VQ79"/>
<dbReference type="RefSeq" id="XP_043038394.1">
    <property type="nucleotide sequence ID" value="XM_043190495.1"/>
</dbReference>
<feature type="compositionally biased region" description="Basic and acidic residues" evidence="5">
    <location>
        <begin position="327"/>
        <end position="337"/>
    </location>
</feature>
<dbReference type="InterPro" id="IPR041913">
    <property type="entry name" value="POLD3_sf"/>
</dbReference>
<dbReference type="GeneID" id="66112792"/>
<evidence type="ECO:0000313" key="7">
    <source>
        <dbReference type="Proteomes" id="UP000812287"/>
    </source>
</evidence>
<feature type="region of interest" description="Disordered" evidence="5">
    <location>
        <begin position="293"/>
        <end position="436"/>
    </location>
</feature>
<dbReference type="GO" id="GO:0006297">
    <property type="term" value="P:nucleotide-excision repair, DNA gap filling"/>
    <property type="evidence" value="ECO:0007669"/>
    <property type="project" value="TreeGrafter"/>
</dbReference>
<dbReference type="Pfam" id="PF09507">
    <property type="entry name" value="CDC27"/>
    <property type="match status" value="1"/>
</dbReference>
<dbReference type="PANTHER" id="PTHR17598">
    <property type="entry name" value="DNA POLYMERASE DELTA SUBUNIT 3"/>
    <property type="match status" value="1"/>
</dbReference>
<evidence type="ECO:0000256" key="1">
    <source>
        <dbReference type="ARBA" id="ARBA00004123"/>
    </source>
</evidence>
<dbReference type="PANTHER" id="PTHR17598:SF13">
    <property type="entry name" value="DNA POLYMERASE DELTA SUBUNIT 3"/>
    <property type="match status" value="1"/>
</dbReference>
<protein>
    <recommendedName>
        <fullName evidence="2">DNA polymerase delta subunit 3</fullName>
    </recommendedName>
</protein>
<dbReference type="Proteomes" id="UP000812287">
    <property type="component" value="Unassembled WGS sequence"/>
</dbReference>
<evidence type="ECO:0000313" key="6">
    <source>
        <dbReference type="EMBL" id="KAG7444894.1"/>
    </source>
</evidence>
<feature type="compositionally biased region" description="Polar residues" evidence="5">
    <location>
        <begin position="518"/>
        <end position="527"/>
    </location>
</feature>
<name>A0A9P7VQ79_9AGAR</name>
<sequence>MLASKIVDDFLTKQLLIEKNIVTYRSFSRELCVHVNVAKNELAAYYENASVELQDVAATYIISGILKQETRHGEDMDVDAEEQDIVDSDGYDDDETEPVAESGFTVVGEGDLESAKMRYSQIHDIHIYSLSPSTVLDGGFLCVPTEKLRQIDLEKGEELAKTVGKVISEDIQKADNSRDRTKMKKIPAAPVAGPSKIKASDSLMATTSKPKPPEKTKKVQPAKSGTLDWSKSKPKSAKEKPKEAKVEAKPKQPLKPLSTEANKNPVKQEGTETLVKKEQPKVGLSHPLFFCVPWLNPPQRGTKRKSASALISDSEDGSSSSRSKPLSKKESGVKVKEGALVSEDEEEEDMPRIATRKPSRKVSRAATEVDSEAERDLRAMMDVDDDQVIRASRDVQAVKKEEEEEEPPKQTDDVDMVDETIPAPKKKRKEKKVIPVGRNGLKKKRVIKSRESIDAKGYIVTEDYSSYESVDEEEEPTKAKSKTSRVKEVDEDSDAPVPKPKPAAKKELKPALMKKLTNGKSGQQTMMSFFGKK</sequence>
<keyword evidence="7" id="KW-1185">Reference proteome</keyword>
<comment type="subcellular location">
    <subcellularLocation>
        <location evidence="1">Nucleus</location>
    </subcellularLocation>
</comment>
<reference evidence="6" key="1">
    <citation type="submission" date="2020-11" db="EMBL/GenBank/DDBJ databases">
        <title>Adaptations for nitrogen fixation in a non-lichenized fungal sporocarp promotes dispersal by wood-feeding termites.</title>
        <authorList>
            <consortium name="DOE Joint Genome Institute"/>
            <person name="Koch R.A."/>
            <person name="Yoon G."/>
            <person name="Arayal U."/>
            <person name="Lail K."/>
            <person name="Amirebrahimi M."/>
            <person name="Labutti K."/>
            <person name="Lipzen A."/>
            <person name="Riley R."/>
            <person name="Barry K."/>
            <person name="Henrissat B."/>
            <person name="Grigoriev I.V."/>
            <person name="Herr J.R."/>
            <person name="Aime M.C."/>
        </authorList>
    </citation>
    <scope>NUCLEOTIDE SEQUENCE</scope>
    <source>
        <strain evidence="6">MCA 3950</strain>
    </source>
</reference>
<dbReference type="OrthoDB" id="514823at2759"/>
<dbReference type="GO" id="GO:0006271">
    <property type="term" value="P:DNA strand elongation involved in DNA replication"/>
    <property type="evidence" value="ECO:0007669"/>
    <property type="project" value="TreeGrafter"/>
</dbReference>
<feature type="compositionally biased region" description="Low complexity" evidence="5">
    <location>
        <begin position="308"/>
        <end position="324"/>
    </location>
</feature>
<proteinExistence type="predicted"/>
<feature type="compositionally biased region" description="Basic and acidic residues" evidence="5">
    <location>
        <begin position="372"/>
        <end position="412"/>
    </location>
</feature>
<accession>A0A9P7VQ79</accession>
<keyword evidence="4" id="KW-0539">Nucleus</keyword>
<evidence type="ECO:0000256" key="5">
    <source>
        <dbReference type="SAM" id="MobiDB-lite"/>
    </source>
</evidence>
<keyword evidence="3" id="KW-0235">DNA replication</keyword>
<dbReference type="EMBL" id="MU250538">
    <property type="protein sequence ID" value="KAG7444894.1"/>
    <property type="molecule type" value="Genomic_DNA"/>
</dbReference>
<gene>
    <name evidence="6" type="ORF">BT62DRAFT_994927</name>
</gene>
<evidence type="ECO:0000256" key="2">
    <source>
        <dbReference type="ARBA" id="ARBA00017589"/>
    </source>
</evidence>
<organism evidence="6 7">
    <name type="scientific">Guyanagaster necrorhizus</name>
    <dbReference type="NCBI Taxonomy" id="856835"/>
    <lineage>
        <taxon>Eukaryota</taxon>
        <taxon>Fungi</taxon>
        <taxon>Dikarya</taxon>
        <taxon>Basidiomycota</taxon>
        <taxon>Agaricomycotina</taxon>
        <taxon>Agaricomycetes</taxon>
        <taxon>Agaricomycetidae</taxon>
        <taxon>Agaricales</taxon>
        <taxon>Marasmiineae</taxon>
        <taxon>Physalacriaceae</taxon>
        <taxon>Guyanagaster</taxon>
    </lineage>
</organism>
<comment type="caution">
    <text evidence="6">The sequence shown here is derived from an EMBL/GenBank/DDBJ whole genome shotgun (WGS) entry which is preliminary data.</text>
</comment>
<dbReference type="InterPro" id="IPR019038">
    <property type="entry name" value="POLD3"/>
</dbReference>
<dbReference type="GO" id="GO:1904161">
    <property type="term" value="P:DNA synthesis involved in UV-damage excision repair"/>
    <property type="evidence" value="ECO:0007669"/>
    <property type="project" value="TreeGrafter"/>
</dbReference>
<dbReference type="GO" id="GO:0043625">
    <property type="term" value="C:delta DNA polymerase complex"/>
    <property type="evidence" value="ECO:0007669"/>
    <property type="project" value="InterPro"/>
</dbReference>